<dbReference type="Pfam" id="PF02381">
    <property type="entry name" value="MraZ"/>
    <property type="match status" value="2"/>
</dbReference>
<protein>
    <recommendedName>
        <fullName evidence="1 7">Transcriptional regulator MraZ</fullName>
    </recommendedName>
</protein>
<keyword evidence="2 7" id="KW-0963">Cytoplasm</keyword>
<feature type="domain" description="SpoVT-AbrB" evidence="8">
    <location>
        <begin position="6"/>
        <end position="50"/>
    </location>
</feature>
<dbReference type="PANTHER" id="PTHR34701">
    <property type="entry name" value="TRANSCRIPTIONAL REGULATOR MRAZ"/>
    <property type="match status" value="1"/>
</dbReference>
<evidence type="ECO:0000256" key="7">
    <source>
        <dbReference type="HAMAP-Rule" id="MF_01008"/>
    </source>
</evidence>
<dbReference type="InterPro" id="IPR035642">
    <property type="entry name" value="MraZ_N"/>
</dbReference>
<dbReference type="CDD" id="cd16320">
    <property type="entry name" value="MraZ_N"/>
    <property type="match status" value="1"/>
</dbReference>
<dbReference type="InterPro" id="IPR035644">
    <property type="entry name" value="MraZ_C"/>
</dbReference>
<dbReference type="RefSeq" id="WP_152098843.1">
    <property type="nucleotide sequence ID" value="NZ_AP021861.1"/>
</dbReference>
<evidence type="ECO:0000256" key="6">
    <source>
        <dbReference type="ARBA" id="ARBA00023163"/>
    </source>
</evidence>
<dbReference type="HAMAP" id="MF_01008">
    <property type="entry name" value="MraZ"/>
    <property type="match status" value="1"/>
</dbReference>
<evidence type="ECO:0000313" key="9">
    <source>
        <dbReference type="EMBL" id="BBO32970.1"/>
    </source>
</evidence>
<evidence type="ECO:0000256" key="3">
    <source>
        <dbReference type="ARBA" id="ARBA00022737"/>
    </source>
</evidence>
<evidence type="ECO:0000256" key="2">
    <source>
        <dbReference type="ARBA" id="ARBA00022490"/>
    </source>
</evidence>
<comment type="subcellular location">
    <subcellularLocation>
        <location evidence="7">Cytoplasm</location>
        <location evidence="7">Nucleoid</location>
    </subcellularLocation>
</comment>
<accession>A0A5K7X8K3</accession>
<dbReference type="InterPro" id="IPR038619">
    <property type="entry name" value="MraZ_sf"/>
</dbReference>
<reference evidence="10" key="1">
    <citation type="submission" date="2019-10" db="EMBL/GenBank/DDBJ databases">
        <title>Lacipirellula parvula gen. nov., sp. nov., representing a lineage of planctomycetes widespread in freshwater anoxic habitats, and description of the family Lacipirellulaceae.</title>
        <authorList>
            <person name="Dedysh S.N."/>
            <person name="Kulichevskaya I.S."/>
            <person name="Beletsky A.V."/>
            <person name="Rakitin A.L."/>
            <person name="Mardanov A.V."/>
            <person name="Ivanova A.A."/>
            <person name="Saltykova V.X."/>
            <person name="Rijpstra W.I.C."/>
            <person name="Sinninghe Damste J.S."/>
            <person name="Ravin N.V."/>
        </authorList>
    </citation>
    <scope>NUCLEOTIDE SEQUENCE [LARGE SCALE GENOMIC DNA]</scope>
    <source>
        <strain evidence="10">PX69</strain>
    </source>
</reference>
<dbReference type="Gene3D" id="3.40.1550.20">
    <property type="entry name" value="Transcriptional regulator MraZ domain"/>
    <property type="match status" value="1"/>
</dbReference>
<evidence type="ECO:0000256" key="1">
    <source>
        <dbReference type="ARBA" id="ARBA00013860"/>
    </source>
</evidence>
<sequence length="172" mass="18963">MLFTGSYRRALDDKLRLAIPKPLRDQLAADGPLYLTPGLDGCLAIYPPAAFAALADRLAVTSPATREVRDYSRLFFSQSATVSPDSQWRLRVPTELIHWAKLSGEAMIVGVRDHIEVWAADRWEAYVAQCDGQYEQLAEAALMGGAATQLLQQNNAPNGEESPHEAMPRAPR</sequence>
<keyword evidence="10" id="KW-1185">Reference proteome</keyword>
<keyword evidence="4 7" id="KW-0805">Transcription regulation</keyword>
<keyword evidence="5 7" id="KW-0238">DNA-binding</keyword>
<evidence type="ECO:0000256" key="5">
    <source>
        <dbReference type="ARBA" id="ARBA00023125"/>
    </source>
</evidence>
<dbReference type="KEGG" id="lpav:PLANPX_2582"/>
<dbReference type="GO" id="GO:0003700">
    <property type="term" value="F:DNA-binding transcription factor activity"/>
    <property type="evidence" value="ECO:0007669"/>
    <property type="project" value="UniProtKB-UniRule"/>
</dbReference>
<dbReference type="GO" id="GO:2000143">
    <property type="term" value="P:negative regulation of DNA-templated transcription initiation"/>
    <property type="evidence" value="ECO:0007669"/>
    <property type="project" value="TreeGrafter"/>
</dbReference>
<comment type="subunit">
    <text evidence="7">Forms oligomers.</text>
</comment>
<dbReference type="GO" id="GO:0005737">
    <property type="term" value="C:cytoplasm"/>
    <property type="evidence" value="ECO:0007669"/>
    <property type="project" value="UniProtKB-UniRule"/>
</dbReference>
<organism evidence="9 10">
    <name type="scientific">Lacipirellula parvula</name>
    <dbReference type="NCBI Taxonomy" id="2650471"/>
    <lineage>
        <taxon>Bacteria</taxon>
        <taxon>Pseudomonadati</taxon>
        <taxon>Planctomycetota</taxon>
        <taxon>Planctomycetia</taxon>
        <taxon>Pirellulales</taxon>
        <taxon>Lacipirellulaceae</taxon>
        <taxon>Lacipirellula</taxon>
    </lineage>
</organism>
<evidence type="ECO:0000256" key="4">
    <source>
        <dbReference type="ARBA" id="ARBA00023015"/>
    </source>
</evidence>
<dbReference type="EMBL" id="AP021861">
    <property type="protein sequence ID" value="BBO32970.1"/>
    <property type="molecule type" value="Genomic_DNA"/>
</dbReference>
<dbReference type="SUPFAM" id="SSF89447">
    <property type="entry name" value="AbrB/MazE/MraZ-like"/>
    <property type="match status" value="1"/>
</dbReference>
<feature type="domain" description="SpoVT-AbrB" evidence="8">
    <location>
        <begin position="79"/>
        <end position="122"/>
    </location>
</feature>
<dbReference type="GO" id="GO:0009295">
    <property type="term" value="C:nucleoid"/>
    <property type="evidence" value="ECO:0007669"/>
    <property type="project" value="UniProtKB-SubCell"/>
</dbReference>
<dbReference type="Proteomes" id="UP000326837">
    <property type="component" value="Chromosome"/>
</dbReference>
<keyword evidence="6 7" id="KW-0804">Transcription</keyword>
<gene>
    <name evidence="7" type="primary">mraZ</name>
    <name evidence="9" type="ORF">PLANPX_2582</name>
</gene>
<dbReference type="PANTHER" id="PTHR34701:SF1">
    <property type="entry name" value="TRANSCRIPTIONAL REGULATOR MRAZ"/>
    <property type="match status" value="1"/>
</dbReference>
<dbReference type="InterPro" id="IPR037914">
    <property type="entry name" value="SpoVT-AbrB_sf"/>
</dbReference>
<dbReference type="InterPro" id="IPR003444">
    <property type="entry name" value="MraZ"/>
</dbReference>
<dbReference type="PROSITE" id="PS51740">
    <property type="entry name" value="SPOVT_ABRB"/>
    <property type="match status" value="2"/>
</dbReference>
<proteinExistence type="inferred from homology"/>
<dbReference type="AlphaFoldDB" id="A0A5K7X8K3"/>
<evidence type="ECO:0000259" key="8">
    <source>
        <dbReference type="PROSITE" id="PS51740"/>
    </source>
</evidence>
<comment type="similarity">
    <text evidence="7">Belongs to the MraZ family.</text>
</comment>
<evidence type="ECO:0000313" key="10">
    <source>
        <dbReference type="Proteomes" id="UP000326837"/>
    </source>
</evidence>
<dbReference type="GO" id="GO:0000976">
    <property type="term" value="F:transcription cis-regulatory region binding"/>
    <property type="evidence" value="ECO:0007669"/>
    <property type="project" value="TreeGrafter"/>
</dbReference>
<dbReference type="InterPro" id="IPR007159">
    <property type="entry name" value="SpoVT-AbrB_dom"/>
</dbReference>
<dbReference type="CDD" id="cd16321">
    <property type="entry name" value="MraZ_C"/>
    <property type="match status" value="1"/>
</dbReference>
<name>A0A5K7X8K3_9BACT</name>
<keyword evidence="3" id="KW-0677">Repeat</keyword>
<dbReference type="InterPro" id="IPR020603">
    <property type="entry name" value="MraZ_dom"/>
</dbReference>